<evidence type="ECO:0000313" key="1">
    <source>
        <dbReference type="EMBL" id="RKK85647.1"/>
    </source>
</evidence>
<sequence>MNLPSLTFQAARWASVSTSYFTGTLRITLTRLQELSATKFTELALPMLKLTQKYSRMPSVTNLLKPQPPGESREMPPFPFIEHFVDVYFQSWALLLQFYMTFLDANSRFLPALPTDQM</sequence>
<reference evidence="1 2" key="1">
    <citation type="journal article" date="2018" name="Sci. Rep.">
        <title>Characterisation of pathogen-specific regions and novel effector candidates in Fusarium oxysporum f. sp. cepae.</title>
        <authorList>
            <person name="Armitage A.D."/>
            <person name="Taylor A."/>
            <person name="Sobczyk M.K."/>
            <person name="Baxter L."/>
            <person name="Greenfield B.P."/>
            <person name="Bates H.J."/>
            <person name="Wilson F."/>
            <person name="Jackson A.C."/>
            <person name="Ott S."/>
            <person name="Harrison R.J."/>
            <person name="Clarkson J.P."/>
        </authorList>
    </citation>
    <scope>NUCLEOTIDE SEQUENCE [LARGE SCALE GENOMIC DNA]</scope>
    <source>
        <strain evidence="1 2">Fo_A28</strain>
    </source>
</reference>
<dbReference type="AlphaFoldDB" id="A0A420NZQ5"/>
<name>A0A420NZQ5_FUSOX</name>
<proteinExistence type="predicted"/>
<comment type="caution">
    <text evidence="1">The sequence shown here is derived from an EMBL/GenBank/DDBJ whole genome shotgun (WGS) entry which is preliminary data.</text>
</comment>
<dbReference type="Proteomes" id="UP000285860">
    <property type="component" value="Unassembled WGS sequence"/>
</dbReference>
<accession>A0A420NZQ5</accession>
<evidence type="ECO:0000313" key="2">
    <source>
        <dbReference type="Proteomes" id="UP000285860"/>
    </source>
</evidence>
<organism evidence="1 2">
    <name type="scientific">Fusarium oxysporum</name>
    <name type="common">Fusarium vascular wilt</name>
    <dbReference type="NCBI Taxonomy" id="5507"/>
    <lineage>
        <taxon>Eukaryota</taxon>
        <taxon>Fungi</taxon>
        <taxon>Dikarya</taxon>
        <taxon>Ascomycota</taxon>
        <taxon>Pezizomycotina</taxon>
        <taxon>Sordariomycetes</taxon>
        <taxon>Hypocreomycetidae</taxon>
        <taxon>Hypocreales</taxon>
        <taxon>Nectriaceae</taxon>
        <taxon>Fusarium</taxon>
        <taxon>Fusarium oxysporum species complex</taxon>
    </lineage>
</organism>
<gene>
    <name evidence="1" type="ORF">BFJ68_g17232</name>
</gene>
<dbReference type="EMBL" id="MRCY01000467">
    <property type="protein sequence ID" value="RKK85647.1"/>
    <property type="molecule type" value="Genomic_DNA"/>
</dbReference>
<protein>
    <submittedName>
        <fullName evidence="1">Uncharacterized protein</fullName>
    </submittedName>
</protein>